<comment type="caution">
    <text evidence="2">The sequence shown here is derived from an EMBL/GenBank/DDBJ whole genome shotgun (WGS) entry which is preliminary data.</text>
</comment>
<accession>A0A6I4T3B8</accession>
<evidence type="ECO:0000313" key="3">
    <source>
        <dbReference type="Proteomes" id="UP000438476"/>
    </source>
</evidence>
<organism evidence="2 3">
    <name type="scientific">Altericroceibacterium endophyticum</name>
    <dbReference type="NCBI Taxonomy" id="1808508"/>
    <lineage>
        <taxon>Bacteria</taxon>
        <taxon>Pseudomonadati</taxon>
        <taxon>Pseudomonadota</taxon>
        <taxon>Alphaproteobacteria</taxon>
        <taxon>Sphingomonadales</taxon>
        <taxon>Erythrobacteraceae</taxon>
        <taxon>Altericroceibacterium</taxon>
    </lineage>
</organism>
<reference evidence="2 3" key="1">
    <citation type="submission" date="2019-12" db="EMBL/GenBank/DDBJ databases">
        <title>Genomic-based taxomic classification of the family Erythrobacteraceae.</title>
        <authorList>
            <person name="Xu L."/>
        </authorList>
    </citation>
    <scope>NUCLEOTIDE SEQUENCE [LARGE SCALE GENOMIC DNA]</scope>
    <source>
        <strain evidence="2 3">LMG 29518</strain>
    </source>
</reference>
<dbReference type="Pfam" id="PF00248">
    <property type="entry name" value="Aldo_ket_red"/>
    <property type="match status" value="1"/>
</dbReference>
<dbReference type="AlphaFoldDB" id="A0A6I4T3B8"/>
<dbReference type="OrthoDB" id="7181835at2"/>
<dbReference type="PANTHER" id="PTHR43364">
    <property type="entry name" value="NADH-SPECIFIC METHYLGLYOXAL REDUCTASE-RELATED"/>
    <property type="match status" value="1"/>
</dbReference>
<dbReference type="GO" id="GO:0016491">
    <property type="term" value="F:oxidoreductase activity"/>
    <property type="evidence" value="ECO:0007669"/>
    <property type="project" value="InterPro"/>
</dbReference>
<name>A0A6I4T3B8_9SPHN</name>
<dbReference type="Gene3D" id="3.20.20.100">
    <property type="entry name" value="NADP-dependent oxidoreductase domain"/>
    <property type="match status" value="1"/>
</dbReference>
<proteinExistence type="predicted"/>
<dbReference type="PRINTS" id="PR00069">
    <property type="entry name" value="ALDKETRDTASE"/>
</dbReference>
<dbReference type="InterPro" id="IPR020471">
    <property type="entry name" value="AKR"/>
</dbReference>
<dbReference type="InterPro" id="IPR023210">
    <property type="entry name" value="NADP_OxRdtase_dom"/>
</dbReference>
<keyword evidence="3" id="KW-1185">Reference proteome</keyword>
<dbReference type="InterPro" id="IPR050523">
    <property type="entry name" value="AKR_Detox_Biosynth"/>
</dbReference>
<protein>
    <submittedName>
        <fullName evidence="2">Aldo/keto reductase</fullName>
    </submittedName>
</protein>
<dbReference type="PANTHER" id="PTHR43364:SF6">
    <property type="entry name" value="OXIDOREDUCTASE-RELATED"/>
    <property type="match status" value="1"/>
</dbReference>
<evidence type="ECO:0000313" key="2">
    <source>
        <dbReference type="EMBL" id="MXO64593.1"/>
    </source>
</evidence>
<dbReference type="RefSeq" id="WP_160735009.1">
    <property type="nucleotide sequence ID" value="NZ_WTYT01000001.1"/>
</dbReference>
<dbReference type="InterPro" id="IPR036812">
    <property type="entry name" value="NAD(P)_OxRdtase_dom_sf"/>
</dbReference>
<feature type="domain" description="NADP-dependent oxidoreductase" evidence="1">
    <location>
        <begin position="10"/>
        <end position="304"/>
    </location>
</feature>
<dbReference type="EMBL" id="WTYT01000001">
    <property type="protein sequence ID" value="MXO64593.1"/>
    <property type="molecule type" value="Genomic_DNA"/>
</dbReference>
<dbReference type="SUPFAM" id="SSF51430">
    <property type="entry name" value="NAD(P)-linked oxidoreductase"/>
    <property type="match status" value="1"/>
</dbReference>
<gene>
    <name evidence="2" type="ORF">GRI91_02350</name>
</gene>
<dbReference type="Proteomes" id="UP000438476">
    <property type="component" value="Unassembled WGS sequence"/>
</dbReference>
<dbReference type="GO" id="GO:0005829">
    <property type="term" value="C:cytosol"/>
    <property type="evidence" value="ECO:0007669"/>
    <property type="project" value="TreeGrafter"/>
</dbReference>
<evidence type="ECO:0000259" key="1">
    <source>
        <dbReference type="Pfam" id="PF00248"/>
    </source>
</evidence>
<sequence>MTHASLSGIPIVLGGNVFGWTADEDTSFAVLDKFYEHGGRMIDTAQGYSSWVDGHSGGESETVLGKWLAARGDAVRGDMRIGTKVNMSGEDGGLAPDAIAGALEQSLNRLQTDYVDLYYAHRDDLATPQKEMAQGFDALMQAGKVREIGASNFDAPRLASAIQAAREADCTPFSVLQNEYNLVKRGQFGADLQNLCLDQDILVFTYFSLASGFLTGKYREKSDLEGQDRAMMVENYLDQGQRVLAKLDKISEETNASLAAISLAWLIAQPAVTAPIASARKPEQLDALLEAARLELSPEQIESLNLAI</sequence>